<dbReference type="NCBIfam" id="TIGR01200">
    <property type="entry name" value="GLPGLI"/>
    <property type="match status" value="1"/>
</dbReference>
<organism evidence="3 4">
    <name type="scientific">Chitinophaga polysaccharea</name>
    <dbReference type="NCBI Taxonomy" id="1293035"/>
    <lineage>
        <taxon>Bacteria</taxon>
        <taxon>Pseudomonadati</taxon>
        <taxon>Bacteroidota</taxon>
        <taxon>Chitinophagia</taxon>
        <taxon>Chitinophagales</taxon>
        <taxon>Chitinophagaceae</taxon>
        <taxon>Chitinophaga</taxon>
    </lineage>
</organism>
<evidence type="ECO:0000313" key="4">
    <source>
        <dbReference type="Proteomes" id="UP000320811"/>
    </source>
</evidence>
<keyword evidence="2" id="KW-0732">Signal</keyword>
<protein>
    <submittedName>
        <fullName evidence="3">GLPGLI family protein</fullName>
    </submittedName>
</protein>
<dbReference type="RefSeq" id="WP_145670415.1">
    <property type="nucleotide sequence ID" value="NZ_VIWO01000004.1"/>
</dbReference>
<proteinExistence type="predicted"/>
<feature type="region of interest" description="Disordered" evidence="1">
    <location>
        <begin position="270"/>
        <end position="290"/>
    </location>
</feature>
<feature type="signal peptide" evidence="2">
    <location>
        <begin position="1"/>
        <end position="20"/>
    </location>
</feature>
<dbReference type="InterPro" id="IPR005901">
    <property type="entry name" value="GLPGLI"/>
</dbReference>
<evidence type="ECO:0000256" key="2">
    <source>
        <dbReference type="SAM" id="SignalP"/>
    </source>
</evidence>
<reference evidence="3 4" key="1">
    <citation type="submission" date="2019-06" db="EMBL/GenBank/DDBJ databases">
        <title>Sorghum-associated microbial communities from plants grown in Nebraska, USA.</title>
        <authorList>
            <person name="Schachtman D."/>
        </authorList>
    </citation>
    <scope>NUCLEOTIDE SEQUENCE [LARGE SCALE GENOMIC DNA]</scope>
    <source>
        <strain evidence="3 4">1209</strain>
    </source>
</reference>
<feature type="compositionally biased region" description="Polar residues" evidence="1">
    <location>
        <begin position="279"/>
        <end position="290"/>
    </location>
</feature>
<keyword evidence="4" id="KW-1185">Reference proteome</keyword>
<gene>
    <name evidence="3" type="ORF">FHW36_10494</name>
</gene>
<evidence type="ECO:0000313" key="3">
    <source>
        <dbReference type="EMBL" id="TWF40412.1"/>
    </source>
</evidence>
<dbReference type="Proteomes" id="UP000320811">
    <property type="component" value="Unassembled WGS sequence"/>
</dbReference>
<dbReference type="OrthoDB" id="1440774at2"/>
<evidence type="ECO:0000256" key="1">
    <source>
        <dbReference type="SAM" id="MobiDB-lite"/>
    </source>
</evidence>
<dbReference type="Pfam" id="PF09697">
    <property type="entry name" value="Porph_ging"/>
    <property type="match status" value="1"/>
</dbReference>
<dbReference type="AlphaFoldDB" id="A0A561PQM3"/>
<dbReference type="EMBL" id="VIWO01000004">
    <property type="protein sequence ID" value="TWF40412.1"/>
    <property type="molecule type" value="Genomic_DNA"/>
</dbReference>
<comment type="caution">
    <text evidence="3">The sequence shown here is derived from an EMBL/GenBank/DDBJ whole genome shotgun (WGS) entry which is preliminary data.</text>
</comment>
<name>A0A561PQM3_9BACT</name>
<sequence>MKSKFLLIILFVVATKNVIAQSNAPIKEQAIVGKVFYKFQYIPDTTKPNYLLQEDLELDFGKTASSFTSYSKKMRDSAIQKNIRKQIAANPTTSYNDVQSLLSSFNYSSQEVIYTISDPQNKIFTGQQVANSFYLVKDTAKKIDWKILDSTKTIQGNICQKATGESHGRLYTAWFCSDIPYSFGPRKLSGLPGMILEAYDQKHEVVYIFNNLESNISNEKIGVPKNATEATYKEYNKLYNAFKKDPATFWNNSASSGKIKFVTGVNAASGKPVGKDNKTSNTNSNPIDLK</sequence>
<accession>A0A561PQM3</accession>
<feature type="chain" id="PRO_5021887081" evidence="2">
    <location>
        <begin position="21"/>
        <end position="290"/>
    </location>
</feature>